<evidence type="ECO:0000313" key="7">
    <source>
        <dbReference type="EMBL" id="PCJ22651.1"/>
    </source>
</evidence>
<evidence type="ECO:0000256" key="4">
    <source>
        <dbReference type="ARBA" id="ARBA00022801"/>
    </source>
</evidence>
<dbReference type="NCBIfam" id="TIGR00632">
    <property type="entry name" value="vsr"/>
    <property type="match status" value="1"/>
</dbReference>
<keyword evidence="2 6" id="KW-0255">Endonuclease</keyword>
<keyword evidence="1 6" id="KW-0540">Nuclease</keyword>
<keyword evidence="3 6" id="KW-0227">DNA damage</keyword>
<comment type="caution">
    <text evidence="7">The sequence shown here is derived from an EMBL/GenBank/DDBJ whole genome shotgun (WGS) entry which is preliminary data.</text>
</comment>
<sequence length="139" mass="16606">MVDTLTKEKRSWNMSRIRGKDTKPEVMLRSMLHKAGLRFRIHDKKLPGKPDVVLPRYKVVIFVNGCFWHRHDGCKYAYNPKSRQEFWQDKFSKTVIRDQEKTEKLQKKGWRVLTVWECELNRSPRSVLKKSVTDIKECA</sequence>
<organism evidence="7 8">
    <name type="scientific">SAR86 cluster bacterium</name>
    <dbReference type="NCBI Taxonomy" id="2030880"/>
    <lineage>
        <taxon>Bacteria</taxon>
        <taxon>Pseudomonadati</taxon>
        <taxon>Pseudomonadota</taxon>
        <taxon>Gammaproteobacteria</taxon>
        <taxon>SAR86 cluster</taxon>
    </lineage>
</organism>
<protein>
    <recommendedName>
        <fullName evidence="6">Very short patch repair endonuclease</fullName>
        <ecNumber evidence="6">3.1.-.-</ecNumber>
    </recommendedName>
</protein>
<evidence type="ECO:0000256" key="1">
    <source>
        <dbReference type="ARBA" id="ARBA00022722"/>
    </source>
</evidence>
<comment type="similarity">
    <text evidence="6">Belongs to the vsr family.</text>
</comment>
<gene>
    <name evidence="7" type="ORF">COA96_13765</name>
</gene>
<name>A0A2A5AU63_9GAMM</name>
<dbReference type="EC" id="3.1.-.-" evidence="6"/>
<evidence type="ECO:0000256" key="2">
    <source>
        <dbReference type="ARBA" id="ARBA00022759"/>
    </source>
</evidence>
<dbReference type="InterPro" id="IPR011335">
    <property type="entry name" value="Restrct_endonuc-II-like"/>
</dbReference>
<dbReference type="Pfam" id="PF03852">
    <property type="entry name" value="Vsr"/>
    <property type="match status" value="1"/>
</dbReference>
<evidence type="ECO:0000256" key="3">
    <source>
        <dbReference type="ARBA" id="ARBA00022763"/>
    </source>
</evidence>
<keyword evidence="4 6" id="KW-0378">Hydrolase</keyword>
<proteinExistence type="inferred from homology"/>
<dbReference type="GO" id="GO:0016787">
    <property type="term" value="F:hydrolase activity"/>
    <property type="evidence" value="ECO:0007669"/>
    <property type="project" value="UniProtKB-KW"/>
</dbReference>
<dbReference type="SUPFAM" id="SSF52980">
    <property type="entry name" value="Restriction endonuclease-like"/>
    <property type="match status" value="1"/>
</dbReference>
<dbReference type="GO" id="GO:0006298">
    <property type="term" value="P:mismatch repair"/>
    <property type="evidence" value="ECO:0007669"/>
    <property type="project" value="UniProtKB-UniRule"/>
</dbReference>
<dbReference type="AlphaFoldDB" id="A0A2A5AU63"/>
<keyword evidence="5 6" id="KW-0234">DNA repair</keyword>
<dbReference type="Proteomes" id="UP000218327">
    <property type="component" value="Unassembled WGS sequence"/>
</dbReference>
<evidence type="ECO:0000313" key="8">
    <source>
        <dbReference type="Proteomes" id="UP000218327"/>
    </source>
</evidence>
<reference evidence="8" key="1">
    <citation type="submission" date="2017-08" db="EMBL/GenBank/DDBJ databases">
        <title>A dynamic microbial community with high functional redundancy inhabits the cold, oxic subseafloor aquifer.</title>
        <authorList>
            <person name="Tully B.J."/>
            <person name="Wheat C.G."/>
            <person name="Glazer B.T."/>
            <person name="Huber J.A."/>
        </authorList>
    </citation>
    <scope>NUCLEOTIDE SEQUENCE [LARGE SCALE GENOMIC DNA]</scope>
</reference>
<dbReference type="PIRSF" id="PIRSF018267">
    <property type="entry name" value="VSR_endonuc"/>
    <property type="match status" value="1"/>
</dbReference>
<evidence type="ECO:0000256" key="6">
    <source>
        <dbReference type="PIRNR" id="PIRNR018267"/>
    </source>
</evidence>
<dbReference type="Gene3D" id="3.40.960.10">
    <property type="entry name" value="VSR Endonuclease"/>
    <property type="match status" value="1"/>
</dbReference>
<evidence type="ECO:0000256" key="5">
    <source>
        <dbReference type="ARBA" id="ARBA00023204"/>
    </source>
</evidence>
<dbReference type="InterPro" id="IPR004603">
    <property type="entry name" value="DNA_mismatch_endonuc_vsr"/>
</dbReference>
<accession>A0A2A5AU63</accession>
<dbReference type="CDD" id="cd00221">
    <property type="entry name" value="Vsr"/>
    <property type="match status" value="1"/>
</dbReference>
<dbReference type="GO" id="GO:0004519">
    <property type="term" value="F:endonuclease activity"/>
    <property type="evidence" value="ECO:0007669"/>
    <property type="project" value="UniProtKB-KW"/>
</dbReference>
<comment type="function">
    <text evidence="6">May nick specific sequences that contain T:G mispairs resulting from m5C-deamination.</text>
</comment>
<dbReference type="EMBL" id="NVVJ01000054">
    <property type="protein sequence ID" value="PCJ22651.1"/>
    <property type="molecule type" value="Genomic_DNA"/>
</dbReference>